<sequence>MERTWKPNGNEMIQLVKKFDQVQQKVDGRQMESQSDVAIPSTSQGELKRQKELQKQYQQMQQFQQQAALQLPQPTQATTGPTQTLHQGQFTN</sequence>
<name>A0A915HZE4_ROMCU</name>
<evidence type="ECO:0000313" key="3">
    <source>
        <dbReference type="WBParaSite" id="nRc.2.0.1.t06933-RA"/>
    </source>
</evidence>
<feature type="compositionally biased region" description="Polar residues" evidence="1">
    <location>
        <begin position="31"/>
        <end position="45"/>
    </location>
</feature>
<proteinExistence type="predicted"/>
<feature type="region of interest" description="Disordered" evidence="1">
    <location>
        <begin position="24"/>
        <end position="53"/>
    </location>
</feature>
<reference evidence="3" key="1">
    <citation type="submission" date="2022-11" db="UniProtKB">
        <authorList>
            <consortium name="WormBaseParasite"/>
        </authorList>
    </citation>
    <scope>IDENTIFICATION</scope>
</reference>
<protein>
    <submittedName>
        <fullName evidence="3">Uncharacterized protein</fullName>
    </submittedName>
</protein>
<feature type="region of interest" description="Disordered" evidence="1">
    <location>
        <begin position="65"/>
        <end position="92"/>
    </location>
</feature>
<evidence type="ECO:0000256" key="1">
    <source>
        <dbReference type="SAM" id="MobiDB-lite"/>
    </source>
</evidence>
<organism evidence="2 3">
    <name type="scientific">Romanomermis culicivorax</name>
    <name type="common">Nematode worm</name>
    <dbReference type="NCBI Taxonomy" id="13658"/>
    <lineage>
        <taxon>Eukaryota</taxon>
        <taxon>Metazoa</taxon>
        <taxon>Ecdysozoa</taxon>
        <taxon>Nematoda</taxon>
        <taxon>Enoplea</taxon>
        <taxon>Dorylaimia</taxon>
        <taxon>Mermithida</taxon>
        <taxon>Mermithoidea</taxon>
        <taxon>Mermithidae</taxon>
        <taxon>Romanomermis</taxon>
    </lineage>
</organism>
<evidence type="ECO:0000313" key="2">
    <source>
        <dbReference type="Proteomes" id="UP000887565"/>
    </source>
</evidence>
<dbReference type="Proteomes" id="UP000887565">
    <property type="component" value="Unplaced"/>
</dbReference>
<accession>A0A915HZE4</accession>
<feature type="compositionally biased region" description="Low complexity" evidence="1">
    <location>
        <begin position="65"/>
        <end position="85"/>
    </location>
</feature>
<dbReference type="AlphaFoldDB" id="A0A915HZE4"/>
<dbReference type="WBParaSite" id="nRc.2.0.1.t06933-RA">
    <property type="protein sequence ID" value="nRc.2.0.1.t06933-RA"/>
    <property type="gene ID" value="nRc.2.0.1.g06933"/>
</dbReference>
<keyword evidence="2" id="KW-1185">Reference proteome</keyword>